<dbReference type="EMBL" id="CAKKLH010000057">
    <property type="protein sequence ID" value="CAH0101347.1"/>
    <property type="molecule type" value="Genomic_DNA"/>
</dbReference>
<evidence type="ECO:0000313" key="2">
    <source>
        <dbReference type="EMBL" id="CAH0101347.1"/>
    </source>
</evidence>
<protein>
    <submittedName>
        <fullName evidence="2">Uncharacterized protein</fullName>
    </submittedName>
</protein>
<organism evidence="2 3">
    <name type="scientific">Daphnia galeata</name>
    <dbReference type="NCBI Taxonomy" id="27404"/>
    <lineage>
        <taxon>Eukaryota</taxon>
        <taxon>Metazoa</taxon>
        <taxon>Ecdysozoa</taxon>
        <taxon>Arthropoda</taxon>
        <taxon>Crustacea</taxon>
        <taxon>Branchiopoda</taxon>
        <taxon>Diplostraca</taxon>
        <taxon>Cladocera</taxon>
        <taxon>Anomopoda</taxon>
        <taxon>Daphniidae</taxon>
        <taxon>Daphnia</taxon>
    </lineage>
</organism>
<proteinExistence type="predicted"/>
<dbReference type="AlphaFoldDB" id="A0A8J2RK09"/>
<keyword evidence="3" id="KW-1185">Reference proteome</keyword>
<evidence type="ECO:0000256" key="1">
    <source>
        <dbReference type="SAM" id="MobiDB-lite"/>
    </source>
</evidence>
<feature type="compositionally biased region" description="Polar residues" evidence="1">
    <location>
        <begin position="1"/>
        <end position="20"/>
    </location>
</feature>
<evidence type="ECO:0000313" key="3">
    <source>
        <dbReference type="Proteomes" id="UP000789390"/>
    </source>
</evidence>
<accession>A0A8J2RK09</accession>
<name>A0A8J2RK09_9CRUS</name>
<comment type="caution">
    <text evidence="2">The sequence shown here is derived from an EMBL/GenBank/DDBJ whole genome shotgun (WGS) entry which is preliminary data.</text>
</comment>
<sequence>MRKTNPLTPSSFTCSSPTHPKSSRWIENHQTNYTVLLKRRRGDVLHIRNTKEEEKNIFSAHLFSLTEETCDNTPDRGVECVKNPCDWICSMINDRQSEIVVCFVVNFGGGIVSYGARNVHANELHPMLAVSFQSTEEDET</sequence>
<dbReference type="Proteomes" id="UP000789390">
    <property type="component" value="Unassembled WGS sequence"/>
</dbReference>
<reference evidence="2" key="1">
    <citation type="submission" date="2021-11" db="EMBL/GenBank/DDBJ databases">
        <authorList>
            <person name="Schell T."/>
        </authorList>
    </citation>
    <scope>NUCLEOTIDE SEQUENCE</scope>
    <source>
        <strain evidence="2">M5</strain>
    </source>
</reference>
<gene>
    <name evidence="2" type="ORF">DGAL_LOCUS3677</name>
</gene>
<feature type="region of interest" description="Disordered" evidence="1">
    <location>
        <begin position="1"/>
        <end position="23"/>
    </location>
</feature>